<name>A0A370T931_9HELO</name>
<evidence type="ECO:0000256" key="5">
    <source>
        <dbReference type="ARBA" id="ARBA00022801"/>
    </source>
</evidence>
<sequence>MPSLFTLVRALIGITALSSRPSAASLQTVTNWGENPSDISTMQIYVPDKLAANPPIILGLHPCGGTGQMYYGMTKLPKYADSIGFILIYPTTTKETNCRDCHSNKTLTHEGGGDSQGLVNMVKYALNKYNGDPTKVFAVGGSSGAMMTNVLAATYPDVFNAGASWSGGPGRLLQWGDIARGCYPGYSGNRTRMIIAHGTADPAVLYSLLGMQLAQWSNVLGVSFSKNMTNTPAQGWTEMIYGDGSKLVGLSLQGGGHIPRFQEEKVLKFFGLM</sequence>
<dbReference type="EMBL" id="NPIC01000017">
    <property type="protein sequence ID" value="RDL29998.1"/>
    <property type="molecule type" value="Genomic_DNA"/>
</dbReference>
<dbReference type="RefSeq" id="XP_031864688.1">
    <property type="nucleotide sequence ID" value="XM_032019248.1"/>
</dbReference>
<evidence type="ECO:0000313" key="10">
    <source>
        <dbReference type="EMBL" id="RDL29998.1"/>
    </source>
</evidence>
<keyword evidence="11" id="KW-1185">Reference proteome</keyword>
<keyword evidence="2" id="KW-0719">Serine esterase</keyword>
<feature type="chain" id="PRO_5038371009" evidence="9">
    <location>
        <begin position="20"/>
        <end position="273"/>
    </location>
</feature>
<reference evidence="10 11" key="1">
    <citation type="journal article" date="2018" name="IMA Fungus">
        <title>IMA Genome-F 9: Draft genome sequence of Annulohypoxylon stygium, Aspergillus mulundensis, Berkeleyomyces basicola (syn. Thielaviopsis basicola), Ceratocystis smalleyi, two Cercospora beticola strains, Coleophoma cylindrospora, Fusarium fracticaudum, Phialophora cf. hyalina, and Morchella septimelata.</title>
        <authorList>
            <person name="Wingfield B.D."/>
            <person name="Bills G.F."/>
            <person name="Dong Y."/>
            <person name="Huang W."/>
            <person name="Nel W.J."/>
            <person name="Swalarsk-Parry B.S."/>
            <person name="Vaghefi N."/>
            <person name="Wilken P.M."/>
            <person name="An Z."/>
            <person name="de Beer Z.W."/>
            <person name="De Vos L."/>
            <person name="Chen L."/>
            <person name="Duong T.A."/>
            <person name="Gao Y."/>
            <person name="Hammerbacher A."/>
            <person name="Kikkert J.R."/>
            <person name="Li Y."/>
            <person name="Li H."/>
            <person name="Li K."/>
            <person name="Li Q."/>
            <person name="Liu X."/>
            <person name="Ma X."/>
            <person name="Naidoo K."/>
            <person name="Pethybridge S.J."/>
            <person name="Sun J."/>
            <person name="Steenkamp E.T."/>
            <person name="van der Nest M.A."/>
            <person name="van Wyk S."/>
            <person name="Wingfield M.J."/>
            <person name="Xiong C."/>
            <person name="Yue Q."/>
            <person name="Zhang X."/>
        </authorList>
    </citation>
    <scope>NUCLEOTIDE SEQUENCE [LARGE SCALE GENOMIC DNA]</scope>
    <source>
        <strain evidence="10 11">BP 5553</strain>
    </source>
</reference>
<evidence type="ECO:0000256" key="7">
    <source>
        <dbReference type="ARBA" id="ARBA00023277"/>
    </source>
</evidence>
<dbReference type="GO" id="GO:0000272">
    <property type="term" value="P:polysaccharide catabolic process"/>
    <property type="evidence" value="ECO:0007669"/>
    <property type="project" value="UniProtKB-KW"/>
</dbReference>
<dbReference type="AlphaFoldDB" id="A0A370T931"/>
<protein>
    <submittedName>
        <fullName evidence="10">Uncharacterized protein</fullName>
    </submittedName>
</protein>
<gene>
    <name evidence="10" type="ORF">BP5553_10625</name>
</gene>
<dbReference type="OrthoDB" id="2425929at2759"/>
<feature type="signal peptide" evidence="9">
    <location>
        <begin position="1"/>
        <end position="19"/>
    </location>
</feature>
<accession>A0A370T931</accession>
<evidence type="ECO:0000256" key="9">
    <source>
        <dbReference type="SAM" id="SignalP"/>
    </source>
</evidence>
<dbReference type="InterPro" id="IPR050955">
    <property type="entry name" value="Plant_Biomass_Hydrol_Est"/>
</dbReference>
<keyword evidence="8" id="KW-0624">Polysaccharide degradation</keyword>
<dbReference type="InterPro" id="IPR029058">
    <property type="entry name" value="AB_hydrolase_fold"/>
</dbReference>
<evidence type="ECO:0000256" key="4">
    <source>
        <dbReference type="ARBA" id="ARBA00022729"/>
    </source>
</evidence>
<comment type="caution">
    <text evidence="10">The sequence shown here is derived from an EMBL/GenBank/DDBJ whole genome shotgun (WGS) entry which is preliminary data.</text>
</comment>
<dbReference type="Pfam" id="PF10503">
    <property type="entry name" value="Esterase_PHB"/>
    <property type="match status" value="1"/>
</dbReference>
<dbReference type="InterPro" id="IPR010126">
    <property type="entry name" value="Esterase_phb"/>
</dbReference>
<comment type="subcellular location">
    <subcellularLocation>
        <location evidence="1">Secreted</location>
    </subcellularLocation>
</comment>
<dbReference type="Gene3D" id="3.40.50.1820">
    <property type="entry name" value="alpha/beta hydrolase"/>
    <property type="match status" value="1"/>
</dbReference>
<dbReference type="GeneID" id="43603474"/>
<evidence type="ECO:0000256" key="8">
    <source>
        <dbReference type="ARBA" id="ARBA00023326"/>
    </source>
</evidence>
<keyword evidence="6" id="KW-0325">Glycoprotein</keyword>
<dbReference type="SUPFAM" id="SSF53474">
    <property type="entry name" value="alpha/beta-Hydrolases"/>
    <property type="match status" value="2"/>
</dbReference>
<dbReference type="PANTHER" id="PTHR43037:SF3">
    <property type="entry name" value="FERULOYL ESTERASE B"/>
    <property type="match status" value="1"/>
</dbReference>
<dbReference type="Proteomes" id="UP000254866">
    <property type="component" value="Unassembled WGS sequence"/>
</dbReference>
<keyword evidence="7" id="KW-0119">Carbohydrate metabolism</keyword>
<organism evidence="10 11">
    <name type="scientific">Venustampulla echinocandica</name>
    <dbReference type="NCBI Taxonomy" id="2656787"/>
    <lineage>
        <taxon>Eukaryota</taxon>
        <taxon>Fungi</taxon>
        <taxon>Dikarya</taxon>
        <taxon>Ascomycota</taxon>
        <taxon>Pezizomycotina</taxon>
        <taxon>Leotiomycetes</taxon>
        <taxon>Helotiales</taxon>
        <taxon>Pleuroascaceae</taxon>
        <taxon>Venustampulla</taxon>
    </lineage>
</organism>
<evidence type="ECO:0000313" key="11">
    <source>
        <dbReference type="Proteomes" id="UP000254866"/>
    </source>
</evidence>
<proteinExistence type="predicted"/>
<evidence type="ECO:0000256" key="2">
    <source>
        <dbReference type="ARBA" id="ARBA00022487"/>
    </source>
</evidence>
<evidence type="ECO:0000256" key="1">
    <source>
        <dbReference type="ARBA" id="ARBA00004613"/>
    </source>
</evidence>
<dbReference type="STRING" id="2656787.A0A370T931"/>
<keyword evidence="5" id="KW-0378">Hydrolase</keyword>
<keyword evidence="4 9" id="KW-0732">Signal</keyword>
<evidence type="ECO:0000256" key="3">
    <source>
        <dbReference type="ARBA" id="ARBA00022525"/>
    </source>
</evidence>
<keyword evidence="3" id="KW-0964">Secreted</keyword>
<dbReference type="GO" id="GO:0005576">
    <property type="term" value="C:extracellular region"/>
    <property type="evidence" value="ECO:0007669"/>
    <property type="project" value="UniProtKB-SubCell"/>
</dbReference>
<evidence type="ECO:0000256" key="6">
    <source>
        <dbReference type="ARBA" id="ARBA00023180"/>
    </source>
</evidence>
<dbReference type="GO" id="GO:0052689">
    <property type="term" value="F:carboxylic ester hydrolase activity"/>
    <property type="evidence" value="ECO:0007669"/>
    <property type="project" value="UniProtKB-KW"/>
</dbReference>
<dbReference type="PANTHER" id="PTHR43037">
    <property type="entry name" value="UNNAMED PRODUCT-RELATED"/>
    <property type="match status" value="1"/>
</dbReference>